<comment type="caution">
    <text evidence="2">The sequence shown here is derived from an EMBL/GenBank/DDBJ whole genome shotgun (WGS) entry which is preliminary data.</text>
</comment>
<evidence type="ECO:0000313" key="3">
    <source>
        <dbReference type="Proteomes" id="UP001054945"/>
    </source>
</evidence>
<evidence type="ECO:0000256" key="1">
    <source>
        <dbReference type="SAM" id="MobiDB-lite"/>
    </source>
</evidence>
<evidence type="ECO:0000313" key="2">
    <source>
        <dbReference type="EMBL" id="GIX79175.1"/>
    </source>
</evidence>
<reference evidence="2 3" key="1">
    <citation type="submission" date="2021-06" db="EMBL/GenBank/DDBJ databases">
        <title>Caerostris extrusa draft genome.</title>
        <authorList>
            <person name="Kono N."/>
            <person name="Arakawa K."/>
        </authorList>
    </citation>
    <scope>NUCLEOTIDE SEQUENCE [LARGE SCALE GENOMIC DNA]</scope>
</reference>
<gene>
    <name evidence="2" type="ORF">CEXT_102461</name>
</gene>
<organism evidence="2 3">
    <name type="scientific">Caerostris extrusa</name>
    <name type="common">Bark spider</name>
    <name type="synonym">Caerostris bankana</name>
    <dbReference type="NCBI Taxonomy" id="172846"/>
    <lineage>
        <taxon>Eukaryota</taxon>
        <taxon>Metazoa</taxon>
        <taxon>Ecdysozoa</taxon>
        <taxon>Arthropoda</taxon>
        <taxon>Chelicerata</taxon>
        <taxon>Arachnida</taxon>
        <taxon>Araneae</taxon>
        <taxon>Araneomorphae</taxon>
        <taxon>Entelegynae</taxon>
        <taxon>Araneoidea</taxon>
        <taxon>Araneidae</taxon>
        <taxon>Caerostris</taxon>
    </lineage>
</organism>
<feature type="region of interest" description="Disordered" evidence="1">
    <location>
        <begin position="1"/>
        <end position="97"/>
    </location>
</feature>
<feature type="compositionally biased region" description="Polar residues" evidence="1">
    <location>
        <begin position="30"/>
        <end position="48"/>
    </location>
</feature>
<accession>A0AAV4N5R9</accession>
<name>A0AAV4N5R9_CAEEX</name>
<keyword evidence="3" id="KW-1185">Reference proteome</keyword>
<feature type="region of interest" description="Disordered" evidence="1">
    <location>
        <begin position="146"/>
        <end position="165"/>
    </location>
</feature>
<dbReference type="AlphaFoldDB" id="A0AAV4N5R9"/>
<feature type="compositionally biased region" description="Basic and acidic residues" evidence="1">
    <location>
        <begin position="66"/>
        <end position="80"/>
    </location>
</feature>
<dbReference type="EMBL" id="BPLR01020472">
    <property type="protein sequence ID" value="GIX79175.1"/>
    <property type="molecule type" value="Genomic_DNA"/>
</dbReference>
<proteinExistence type="predicted"/>
<sequence>MPSARRPYNKHVNQAGGCDMSAPSNRDEVSNSTRDIQQQDSPVTSISLVSCKKTEQSPNTNHRVRVRQERGSDLFSEKEIKKKKKKKENLLTQSANPRSSGALEAICLLTAEDPFMDSGIREEGRIISRVGLPGENTPSELIIAPNLGRKTRTAGNRYPVNESAR</sequence>
<dbReference type="Proteomes" id="UP001054945">
    <property type="component" value="Unassembled WGS sequence"/>
</dbReference>
<protein>
    <submittedName>
        <fullName evidence="2">Uncharacterized protein</fullName>
    </submittedName>
</protein>